<organism evidence="2 3">
    <name type="scientific">Gossypium davidsonii</name>
    <name type="common">Davidson's cotton</name>
    <name type="synonym">Gossypium klotzschianum subsp. davidsonii</name>
    <dbReference type="NCBI Taxonomy" id="34287"/>
    <lineage>
        <taxon>Eukaryota</taxon>
        <taxon>Viridiplantae</taxon>
        <taxon>Streptophyta</taxon>
        <taxon>Embryophyta</taxon>
        <taxon>Tracheophyta</taxon>
        <taxon>Spermatophyta</taxon>
        <taxon>Magnoliopsida</taxon>
        <taxon>eudicotyledons</taxon>
        <taxon>Gunneridae</taxon>
        <taxon>Pentapetalae</taxon>
        <taxon>rosids</taxon>
        <taxon>malvids</taxon>
        <taxon>Malvales</taxon>
        <taxon>Malvaceae</taxon>
        <taxon>Malvoideae</taxon>
        <taxon>Gossypium</taxon>
    </lineage>
</organism>
<evidence type="ECO:0000313" key="3">
    <source>
        <dbReference type="Proteomes" id="UP000593561"/>
    </source>
</evidence>
<dbReference type="AlphaFoldDB" id="A0A7J8RNY7"/>
<gene>
    <name evidence="2" type="ORF">Godav_015701</name>
</gene>
<evidence type="ECO:0000313" key="2">
    <source>
        <dbReference type="EMBL" id="MBA0615578.1"/>
    </source>
</evidence>
<dbReference type="EMBL" id="JABFAC010000006">
    <property type="protein sequence ID" value="MBA0615578.1"/>
    <property type="molecule type" value="Genomic_DNA"/>
</dbReference>
<comment type="caution">
    <text evidence="2">The sequence shown here is derived from an EMBL/GenBank/DDBJ whole genome shotgun (WGS) entry which is preliminary data.</text>
</comment>
<accession>A0A7J8RNY7</accession>
<dbReference type="Proteomes" id="UP000593561">
    <property type="component" value="Unassembled WGS sequence"/>
</dbReference>
<protein>
    <recommendedName>
        <fullName evidence="4">DUF4283 domain-containing protein</fullName>
    </recommendedName>
</protein>
<sequence>MESEERDKTKDGQSDSRQPKGGVANNQEGGADVVMGAVLVLDRPRSWKDRLMGIGLRIDDKTKMSTKEKDDDDLDLLDEDSVRTSVNNIPTIEFSNQVTQLLIEDMEHMVIRLPRLPGKILWEIRRMIGRVAELDFNTDNGVQGRFARMAVYINLGKALISQVLINGETRPELGKSNFTNNFDVYGPWMLIGKQNQRWSKERWINNSVAREKKQENIRFQPLETLNDEMGSHENRPAKETNLTQKEAGYAVTPPNPKSSLEQGYEALLDLSDNLRIIYN</sequence>
<name>A0A7J8RNY7_GOSDV</name>
<feature type="compositionally biased region" description="Basic and acidic residues" evidence="1">
    <location>
        <begin position="1"/>
        <end position="18"/>
    </location>
</feature>
<evidence type="ECO:0000256" key="1">
    <source>
        <dbReference type="SAM" id="MobiDB-lite"/>
    </source>
</evidence>
<evidence type="ECO:0008006" key="4">
    <source>
        <dbReference type="Google" id="ProtNLM"/>
    </source>
</evidence>
<proteinExistence type="predicted"/>
<feature type="region of interest" description="Disordered" evidence="1">
    <location>
        <begin position="1"/>
        <end position="29"/>
    </location>
</feature>
<keyword evidence="3" id="KW-1185">Reference proteome</keyword>
<reference evidence="2 3" key="1">
    <citation type="journal article" date="2019" name="Genome Biol. Evol.">
        <title>Insights into the evolution of the New World diploid cottons (Gossypium, subgenus Houzingenia) based on genome sequencing.</title>
        <authorList>
            <person name="Grover C.E."/>
            <person name="Arick M.A. 2nd"/>
            <person name="Thrash A."/>
            <person name="Conover J.L."/>
            <person name="Sanders W.S."/>
            <person name="Peterson D.G."/>
            <person name="Frelichowski J.E."/>
            <person name="Scheffler J.A."/>
            <person name="Scheffler B.E."/>
            <person name="Wendel J.F."/>
        </authorList>
    </citation>
    <scope>NUCLEOTIDE SEQUENCE [LARGE SCALE GENOMIC DNA]</scope>
    <source>
        <strain evidence="2">27</strain>
        <tissue evidence="2">Leaf</tissue>
    </source>
</reference>